<keyword evidence="11 20" id="KW-1133">Transmembrane helix</keyword>
<dbReference type="SUPFAM" id="SSF81324">
    <property type="entry name" value="Voltage-gated potassium channels"/>
    <property type="match status" value="4"/>
</dbReference>
<dbReference type="Gene3D" id="1.20.120.350">
    <property type="entry name" value="Voltage-gated potassium channels. Chain C"/>
    <property type="match status" value="3"/>
</dbReference>
<evidence type="ECO:0000256" key="8">
    <source>
        <dbReference type="ARBA" id="ARBA00022737"/>
    </source>
</evidence>
<accession>A0A2C9MAT1</accession>
<dbReference type="FunFam" id="1.10.287.70:FF:000023">
    <property type="entry name" value="Voltage-dependent R-type calcium channel subunit alpha"/>
    <property type="match status" value="1"/>
</dbReference>
<feature type="compositionally biased region" description="Low complexity" evidence="19">
    <location>
        <begin position="1926"/>
        <end position="1945"/>
    </location>
</feature>
<feature type="domain" description="EF-hand" evidence="21">
    <location>
        <begin position="1381"/>
        <end position="1416"/>
    </location>
</feature>
<reference evidence="22" key="1">
    <citation type="submission" date="2020-05" db="UniProtKB">
        <authorList>
            <consortium name="EnsemblMetazoa"/>
        </authorList>
    </citation>
    <scope>IDENTIFICATION</scope>
    <source>
        <strain evidence="22">BB02</strain>
    </source>
</reference>
<dbReference type="Gene3D" id="1.10.238.10">
    <property type="entry name" value="EF-hand"/>
    <property type="match status" value="1"/>
</dbReference>
<dbReference type="InterPro" id="IPR031649">
    <property type="entry name" value="GPHH_dom"/>
</dbReference>
<feature type="region of interest" description="Disordered" evidence="19">
    <location>
        <begin position="1808"/>
        <end position="1949"/>
    </location>
</feature>
<keyword evidence="8" id="KW-0677">Repeat</keyword>
<feature type="compositionally biased region" description="Low complexity" evidence="19">
    <location>
        <begin position="1768"/>
        <end position="1781"/>
    </location>
</feature>
<keyword evidence="13 20" id="KW-0472">Membrane</keyword>
<dbReference type="InterPro" id="IPR027359">
    <property type="entry name" value="Volt_channel_dom_sf"/>
</dbReference>
<evidence type="ECO:0000256" key="4">
    <source>
        <dbReference type="ARBA" id="ARBA00022568"/>
    </source>
</evidence>
<feature type="binding site" evidence="16">
    <location>
        <position position="1011"/>
    </location>
    <ligand>
        <name>Ca(2+)</name>
        <dbReference type="ChEBI" id="CHEBI:29108"/>
    </ligand>
</feature>
<feature type="transmembrane region" description="Helical" evidence="20">
    <location>
        <begin position="1119"/>
        <end position="1136"/>
    </location>
</feature>
<gene>
    <name evidence="22" type="primary">106051035</name>
</gene>
<dbReference type="OrthoDB" id="416585at2759"/>
<evidence type="ECO:0000256" key="10">
    <source>
        <dbReference type="ARBA" id="ARBA00022882"/>
    </source>
</evidence>
<keyword evidence="9 16" id="KW-0106">Calcium</keyword>
<evidence type="ECO:0000256" key="13">
    <source>
        <dbReference type="ARBA" id="ARBA00023136"/>
    </source>
</evidence>
<evidence type="ECO:0000256" key="9">
    <source>
        <dbReference type="ARBA" id="ARBA00022837"/>
    </source>
</evidence>
<dbReference type="InterPro" id="IPR002077">
    <property type="entry name" value="VDCCAlpha1"/>
</dbReference>
<feature type="transmembrane region" description="Helical" evidence="20">
    <location>
        <begin position="301"/>
        <end position="322"/>
    </location>
</feature>
<dbReference type="GO" id="GO:0008331">
    <property type="term" value="F:high voltage-gated calcium channel activity"/>
    <property type="evidence" value="ECO:0007669"/>
    <property type="project" value="TreeGrafter"/>
</dbReference>
<dbReference type="Pfam" id="PF16905">
    <property type="entry name" value="GPHH"/>
    <property type="match status" value="1"/>
</dbReference>
<feature type="transmembrane region" description="Helical" evidence="20">
    <location>
        <begin position="334"/>
        <end position="356"/>
    </location>
</feature>
<feature type="region of interest" description="Disordered" evidence="19">
    <location>
        <begin position="1559"/>
        <end position="1631"/>
    </location>
</feature>
<feature type="region of interest" description="Disordered" evidence="19">
    <location>
        <begin position="2000"/>
        <end position="2158"/>
    </location>
</feature>
<evidence type="ECO:0000256" key="18">
    <source>
        <dbReference type="RuleBase" id="RU003808"/>
    </source>
</evidence>
<dbReference type="GO" id="GO:0045202">
    <property type="term" value="C:synapse"/>
    <property type="evidence" value="ECO:0007669"/>
    <property type="project" value="GOC"/>
</dbReference>
<evidence type="ECO:0000313" key="22">
    <source>
        <dbReference type="EnsemblMetazoa" id="BGLB040371-PA"/>
    </source>
</evidence>
<feature type="transmembrane region" description="Helical" evidence="20">
    <location>
        <begin position="787"/>
        <end position="806"/>
    </location>
</feature>
<sequence>MGAGFIGNNIPALMATFQATASQQEDGENQTNQDGPFSHISRKAALLGLTGMATQSTRSLFIFSEENFIRKYAKIIIEWGPFEYMVLLTIIANCIVLALEEHLPSKDKTPLALQLDETEVYFLGIFCVEAFLKIVALGFCLHRGSYLRNIWNIMDFVVVVTGFITIFAAAGSSGAFDLRTLRAVRVLRPLKLVSGIPSLQVVLKSIIRAMAPLLQVCLLVLFAIVIFAIIGLDFYVGIFHNACFIKGAVTRREEDIDLGDEIDIRPCSTDVTVGFQCQTNISSCKTGWRGPNAGITNFDNIGFAMLTVFQCITMEGWTNVLYYTNDALGGTFNVLYFVPLIILGSFFMLNLVLGVLSGEFAKERERVENRRAFFKLRRQQQIERELNGYLEWICKAEEVILSEERTTDEEKLKIIEARRQAAARKMKQLKAEEIENDNENDLLSSTGPGNGPQHIELITFNTTRFLVSSQKTVLQKEAFDSLIDKSWSSKPQRRKEMAEQYNAQGMPPLVNICPPSPQNNDENKTANFNYINFSTSNRVDINLSMNNLKDNRDKKITMGAGPDVGNKTSSVTMPLANNTEDDMSDTDTLLNVFLAIAVDNLANAQELTAAEEEQEEQEAVCRYWSSLRNLVISLLSSMRSIISLLFLLFLFIIIFALLGMQLFGGEMNFEDGRPSAHFDTFPIALLTVFQHIASIKKKQLTSIFINATYTKIVCASLVDSYRNELKKQDKVEASTTSSGAADAPPRVMNQTENGGFTGPKPMLPYSSMFIFGPTNPIRRFCHFVVNLRYFDLFIMIVICASSVALAAEDPVNDDSPRNLILNYFDFVFTGVFTIELILKVIDLGIILHPGSYIRDLWNILDATVVICALVAFVFNAFHSDGAGKNLNTIKSLRVLRVLRPLKTINRVPKLKAVFDCVVNSLKNVSNILIVYILFQFIFAVIAVQLFKGRFFYCTDESKSTRDDCQGQFFEYSGSSDQPVVTVQNREWRRQDFHYDNIVMAMLTLFTVTTGEGWPSVLKHSMDSTYEDHGPKPVYRMEMSLFYVVFFIVFPFFFVNIFVALIIITFQEQGENELIDQDLDKNQKQCIDFAINAKPHCRFIPKNKNSVKYKIWQLVQSTKFEYFIMVLIALNTVVLMMKYDVPKSKASNTEYGQTLVWINIVFTALYTIEFLLKFCAYGKNYFHDPWNVFDLTTVIGSIIDVVITHVSSQNFNFGFFRLFRAARLVKLLRQGYTIRLLLWTFFQSFKALPYVCLLILMLFFIYAIIGMQVFGTIILDSKSSITRHNNFRSFSSALLLLFRCATGEAWQQIMLSCLSGQACDPESLRPDDPPDMAETGCGSDIAYMYFVSFIFLCSFLMLNLFVAVIMDNFDYLTRDSSILGPHHLDEYVRVWSIYDPKASGRIHYTDMYEMLRTMEPPVGFGKKCPYKLAYRKLIRMNMPVAEDGTVHFTTTLFALIRECLIIKMAEAELMDKKDDEMRETLRKLWPVPSKKMMALLMPPNDVLLVGYCFVIYCDTLESLMHFYFVLKHFMYFNCVDKFMQGSQNDKPHHEKRPSLFRRLMGGMKSSGRSNQSLDSVHSDENDGGGGGAGHSIDKGDDRSPIHSFSFLRRNSSKRRKGGDPSDNSGLQACVRHPSSGYVNKSFISDDLKDPTINKHSHKKVEILFNYLWAFAKGHVSFTDTNVKMELKDIPSVSTQNICENLLIAQTANEITASLSKLNEPSTDFSGGLRPEHASAMIGMGNRAGAISPSLPQTPLSPRSPLGASSPFGSPRTSPIPSLRSPSPRKFDVGFAAAVANLCEQAHTIADQDRQKRFGIKEDSISSSSPTFRGRSRQRARPLLQTQSQVQSSPLPSPGVPRFKNVGDSGFYRSTSLETRSRSPSPNLTASPPLRSGSTSLIQRSRSPSPSISAASPPMIQRHHRRLPNAPSPSSSSGSVTTTSSPSKPVTLNLSEPRYRNNIAIKDTLPVRGAISPPGRGNINFPRLNASPTHVPKLNIPVSATSSGTAVAPIPPHHVRHAPPPGRLSRPEPYSPTERNNLNKLSEPSPSRSSTLPSAHRTSGYHYDEWGGQERTKDGGRDSRSLPRTSVRSLSRSPDPQSGGLHEENFISASQAEGNSPHSRGRIVPNGFKHRGRKPEKYEMRSDSHAALHEDSDEDDDDWC</sequence>
<feature type="compositionally biased region" description="Low complexity" evidence="19">
    <location>
        <begin position="1898"/>
        <end position="1912"/>
    </location>
</feature>
<evidence type="ECO:0000256" key="3">
    <source>
        <dbReference type="ARBA" id="ARBA00022553"/>
    </source>
</evidence>
<feature type="transmembrane region" description="Helical" evidence="20">
    <location>
        <begin position="1040"/>
        <end position="1063"/>
    </location>
</feature>
<feature type="transmembrane region" description="Helical" evidence="20">
    <location>
        <begin position="675"/>
        <end position="693"/>
    </location>
</feature>
<evidence type="ECO:0000256" key="12">
    <source>
        <dbReference type="ARBA" id="ARBA00023065"/>
    </source>
</evidence>
<feature type="compositionally biased region" description="Polar residues" evidence="19">
    <location>
        <begin position="2080"/>
        <end position="2094"/>
    </location>
</feature>
<dbReference type="VEuPathDB" id="VectorBase:BGLB040371"/>
<keyword evidence="4 18" id="KW-0109">Calcium transport</keyword>
<feature type="transmembrane region" description="Helical" evidence="20">
    <location>
        <begin position="120"/>
        <end position="141"/>
    </location>
</feature>
<feature type="region of interest" description="Disordered" evidence="19">
    <location>
        <begin position="729"/>
        <end position="753"/>
    </location>
</feature>
<dbReference type="GO" id="GO:0007268">
    <property type="term" value="P:chemical synaptic transmission"/>
    <property type="evidence" value="ECO:0007669"/>
    <property type="project" value="TreeGrafter"/>
</dbReference>
<keyword evidence="5 18" id="KW-0107">Calcium channel</keyword>
<dbReference type="PROSITE" id="PS50222">
    <property type="entry name" value="EF_HAND_2"/>
    <property type="match status" value="1"/>
</dbReference>
<evidence type="ECO:0000256" key="20">
    <source>
        <dbReference type="SAM" id="Phobius"/>
    </source>
</evidence>
<evidence type="ECO:0000256" key="2">
    <source>
        <dbReference type="ARBA" id="ARBA00022448"/>
    </source>
</evidence>
<dbReference type="FunFam" id="1.10.287.70:FF:000007">
    <property type="entry name" value="Voltage-dependent L-type calcium channel subunit alpha"/>
    <property type="match status" value="1"/>
</dbReference>
<comment type="similarity">
    <text evidence="18">Belongs to the calcium channel alpha-1 subunit (TC 1.A.1.11) family.</text>
</comment>
<comment type="subcellular location">
    <subcellularLocation>
        <location evidence="1 18">Membrane</location>
        <topology evidence="1 18">Multi-pass membrane protein</topology>
    </subcellularLocation>
</comment>
<keyword evidence="15" id="KW-0407">Ion channel</keyword>
<evidence type="ECO:0000256" key="16">
    <source>
        <dbReference type="PIRSR" id="PIRSR602077-1"/>
    </source>
</evidence>
<dbReference type="VEuPathDB" id="VectorBase:BGLAX_026490"/>
<feature type="transmembrane region" description="Helical" evidence="20">
    <location>
        <begin position="826"/>
        <end position="847"/>
    </location>
</feature>
<evidence type="ECO:0000256" key="1">
    <source>
        <dbReference type="ARBA" id="ARBA00004141"/>
    </source>
</evidence>
<evidence type="ECO:0000256" key="11">
    <source>
        <dbReference type="ARBA" id="ARBA00022989"/>
    </source>
</evidence>
<feature type="compositionally biased region" description="Acidic residues" evidence="19">
    <location>
        <begin position="2149"/>
        <end position="2158"/>
    </location>
</feature>
<dbReference type="PANTHER" id="PTHR45628">
    <property type="entry name" value="VOLTAGE-DEPENDENT CALCIUM CHANNEL TYPE A SUBUNIT ALPHA-1"/>
    <property type="match status" value="1"/>
</dbReference>
<dbReference type="Proteomes" id="UP000076420">
    <property type="component" value="Unassembled WGS sequence"/>
</dbReference>
<dbReference type="InterPro" id="IPR002048">
    <property type="entry name" value="EF_hand_dom"/>
</dbReference>
<dbReference type="GO" id="GO:0005891">
    <property type="term" value="C:voltage-gated calcium channel complex"/>
    <property type="evidence" value="ECO:0007669"/>
    <property type="project" value="InterPro"/>
</dbReference>
<evidence type="ECO:0000259" key="21">
    <source>
        <dbReference type="PROSITE" id="PS50222"/>
    </source>
</evidence>
<protein>
    <recommendedName>
        <fullName evidence="21">EF-hand domain-containing protein</fullName>
    </recommendedName>
</protein>
<evidence type="ECO:0000256" key="14">
    <source>
        <dbReference type="ARBA" id="ARBA00023180"/>
    </source>
</evidence>
<feature type="compositionally biased region" description="Basic and acidic residues" evidence="19">
    <location>
        <begin position="2133"/>
        <end position="2148"/>
    </location>
</feature>
<dbReference type="EnsemblMetazoa" id="BGLB040371-RA">
    <property type="protein sequence ID" value="BGLB040371-PA"/>
    <property type="gene ID" value="BGLB040371"/>
</dbReference>
<name>A0A2C9MAT1_BIOGL</name>
<dbReference type="Pfam" id="PF08763">
    <property type="entry name" value="Ca_chan_IQ"/>
    <property type="match status" value="1"/>
</dbReference>
<proteinExistence type="inferred from homology"/>
<feature type="transmembrane region" description="Helical" evidence="20">
    <location>
        <begin position="1246"/>
        <end position="1274"/>
    </location>
</feature>
<feature type="transmembrane region" description="Helical" evidence="20">
    <location>
        <begin position="153"/>
        <end position="176"/>
    </location>
</feature>
<feature type="transmembrane region" description="Helical" evidence="20">
    <location>
        <begin position="641"/>
        <end position="663"/>
    </location>
</feature>
<feature type="transmembrane region" description="Helical" evidence="20">
    <location>
        <begin position="859"/>
        <end position="877"/>
    </location>
</feature>
<dbReference type="InterPro" id="IPR050599">
    <property type="entry name" value="VDCC_alpha-1_subunit"/>
</dbReference>
<dbReference type="FunFam" id="1.20.120.350:FF:000043">
    <property type="entry name" value="Voltage-dependent L-type calcium channel subunit alpha"/>
    <property type="match status" value="1"/>
</dbReference>
<keyword evidence="10 18" id="KW-0851">Voltage-gated channel</keyword>
<feature type="transmembrane region" description="Helical" evidence="20">
    <location>
        <begin position="1156"/>
        <end position="1175"/>
    </location>
</feature>
<feature type="compositionally biased region" description="Low complexity" evidence="19">
    <location>
        <begin position="1836"/>
        <end position="1848"/>
    </location>
</feature>
<evidence type="ECO:0000256" key="15">
    <source>
        <dbReference type="ARBA" id="ARBA00023303"/>
    </source>
</evidence>
<dbReference type="FunFam" id="1.20.120.350:FF:000011">
    <property type="entry name" value="Voltage-dependent N-type calcium channel subunit alpha"/>
    <property type="match status" value="1"/>
</dbReference>
<evidence type="ECO:0000313" key="23">
    <source>
        <dbReference type="Proteomes" id="UP000076420"/>
    </source>
</evidence>
<dbReference type="InterPro" id="IPR014873">
    <property type="entry name" value="VDCC_a1su_IQ"/>
</dbReference>
<dbReference type="Pfam" id="PF00520">
    <property type="entry name" value="Ion_trans"/>
    <property type="match status" value="4"/>
</dbReference>
<dbReference type="PRINTS" id="PR00167">
    <property type="entry name" value="CACHANNEL"/>
</dbReference>
<dbReference type="KEGG" id="bgt:106051035"/>
<keyword evidence="2" id="KW-0813">Transport</keyword>
<keyword evidence="6 20" id="KW-0812">Transmembrane</keyword>
<feature type="compositionally biased region" description="Polar residues" evidence="19">
    <location>
        <begin position="1565"/>
        <end position="1574"/>
    </location>
</feature>
<feature type="compositionally biased region" description="Basic and acidic residues" evidence="19">
    <location>
        <begin position="1590"/>
        <end position="1599"/>
    </location>
</feature>
<feature type="transmembrane region" description="Helical" evidence="20">
    <location>
        <begin position="81"/>
        <end position="100"/>
    </location>
</feature>
<evidence type="ECO:0000256" key="6">
    <source>
        <dbReference type="ARBA" id="ARBA00022692"/>
    </source>
</evidence>
<feature type="compositionally biased region" description="Basic and acidic residues" evidence="19">
    <location>
        <begin position="1808"/>
        <end position="1818"/>
    </location>
</feature>
<feature type="compositionally biased region" description="Basic and acidic residues" evidence="19">
    <location>
        <begin position="2060"/>
        <end position="2079"/>
    </location>
</feature>
<evidence type="ECO:0000256" key="19">
    <source>
        <dbReference type="SAM" id="MobiDB-lite"/>
    </source>
</evidence>
<feature type="compositionally biased region" description="Polar residues" evidence="19">
    <location>
        <begin position="1866"/>
        <end position="1897"/>
    </location>
</feature>
<dbReference type="STRING" id="6526.A0A2C9MAT1"/>
<dbReference type="FunFam" id="1.10.238.10:FF:000063">
    <property type="entry name" value="Voltage-dependent N-type calcium channel subunit alpha"/>
    <property type="match status" value="1"/>
</dbReference>
<evidence type="ECO:0000256" key="17">
    <source>
        <dbReference type="PIRSR" id="PIRSR602077-3"/>
    </source>
</evidence>
<feature type="transmembrane region" description="Helical" evidence="20">
    <location>
        <begin position="1187"/>
        <end position="1207"/>
    </location>
</feature>
<feature type="transmembrane region" description="Helical" evidence="20">
    <location>
        <begin position="927"/>
        <end position="946"/>
    </location>
</feature>
<evidence type="ECO:0000256" key="5">
    <source>
        <dbReference type="ARBA" id="ARBA00022673"/>
    </source>
</evidence>
<feature type="region of interest" description="Disordered" evidence="19">
    <location>
        <begin position="1740"/>
        <end position="1781"/>
    </location>
</feature>
<feature type="binding site" evidence="16">
    <location>
        <position position="315"/>
    </location>
    <ligand>
        <name>Ca(2+)</name>
        <dbReference type="ChEBI" id="CHEBI:29108"/>
    </ligand>
</feature>
<dbReference type="PANTHER" id="PTHR45628:SF7">
    <property type="entry name" value="VOLTAGE-DEPENDENT CALCIUM CHANNEL TYPE A SUBUNIT ALPHA-1"/>
    <property type="match status" value="1"/>
</dbReference>
<keyword evidence="12" id="KW-0406">Ion transport</keyword>
<keyword evidence="3" id="KW-0597">Phosphoprotein</keyword>
<dbReference type="InterPro" id="IPR005821">
    <property type="entry name" value="Ion_trans_dom"/>
</dbReference>
<keyword evidence="7 16" id="KW-0479">Metal-binding</keyword>
<feature type="transmembrane region" description="Helical" evidence="20">
    <location>
        <begin position="1341"/>
        <end position="1365"/>
    </location>
</feature>
<dbReference type="GO" id="GO:0098703">
    <property type="term" value="P:calcium ion import across plasma membrane"/>
    <property type="evidence" value="ECO:0007669"/>
    <property type="project" value="TreeGrafter"/>
</dbReference>
<keyword evidence="14 17" id="KW-0325">Glycoprotein</keyword>
<evidence type="ECO:0000256" key="7">
    <source>
        <dbReference type="ARBA" id="ARBA00022723"/>
    </source>
</evidence>
<dbReference type="Gene3D" id="1.10.287.70">
    <property type="match status" value="4"/>
</dbReference>
<feature type="compositionally biased region" description="Polar residues" evidence="19">
    <location>
        <begin position="2031"/>
        <end position="2055"/>
    </location>
</feature>
<organism evidence="22 23">
    <name type="scientific">Biomphalaria glabrata</name>
    <name type="common">Bloodfluke planorb</name>
    <name type="synonym">Freshwater snail</name>
    <dbReference type="NCBI Taxonomy" id="6526"/>
    <lineage>
        <taxon>Eukaryota</taxon>
        <taxon>Metazoa</taxon>
        <taxon>Spiralia</taxon>
        <taxon>Lophotrochozoa</taxon>
        <taxon>Mollusca</taxon>
        <taxon>Gastropoda</taxon>
        <taxon>Heterobranchia</taxon>
        <taxon>Euthyneura</taxon>
        <taxon>Panpulmonata</taxon>
        <taxon>Hygrophila</taxon>
        <taxon>Lymnaeoidea</taxon>
        <taxon>Planorbidae</taxon>
        <taxon>Biomphalaria</taxon>
    </lineage>
</organism>
<feature type="glycosylation site" description="N-linked (GlcNAc...) asparagine" evidence="17">
    <location>
        <position position="280"/>
    </location>
</feature>
<feature type="transmembrane region" description="Helical" evidence="20">
    <location>
        <begin position="213"/>
        <end position="236"/>
    </location>
</feature>
<feature type="compositionally biased region" description="Polar residues" evidence="19">
    <location>
        <begin position="2105"/>
        <end position="2116"/>
    </location>
</feature>
<dbReference type="Gene3D" id="6.10.250.2500">
    <property type="match status" value="1"/>
</dbReference>
<dbReference type="GO" id="GO:0005509">
    <property type="term" value="F:calcium ion binding"/>
    <property type="evidence" value="ECO:0007669"/>
    <property type="project" value="InterPro"/>
</dbReference>